<comment type="similarity">
    <text evidence="1">Belongs to the AHA1 family.</text>
</comment>
<evidence type="ECO:0000313" key="4">
    <source>
        <dbReference type="Proteomes" id="UP000001918"/>
    </source>
</evidence>
<dbReference type="CDD" id="cd07826">
    <property type="entry name" value="SRPBCC_CalC_Aha1-like_9"/>
    <property type="match status" value="1"/>
</dbReference>
<name>D1AEM4_THECD</name>
<sequence>MKTEFIIEPDRQDIVMKRVFDAPPEAVFEAFTDPRLVARWLGPREYETAIDRWTPEPGGSWRYVHRAEDREHGFHGVFHEVRAPHRIVQTFEWEGLPGHVSLETATFRRTAGGGTELITVAVYQSVEDRDGMAASGMREGVEESYDRLAELVEAR</sequence>
<dbReference type="RefSeq" id="WP_012852383.1">
    <property type="nucleotide sequence ID" value="NC_013510.1"/>
</dbReference>
<dbReference type="InterPro" id="IPR023393">
    <property type="entry name" value="START-like_dom_sf"/>
</dbReference>
<dbReference type="AlphaFoldDB" id="D1AEM4"/>
<evidence type="ECO:0000256" key="1">
    <source>
        <dbReference type="ARBA" id="ARBA00006817"/>
    </source>
</evidence>
<dbReference type="KEGG" id="tcu:Tcur_2032"/>
<dbReference type="SUPFAM" id="SSF55961">
    <property type="entry name" value="Bet v1-like"/>
    <property type="match status" value="1"/>
</dbReference>
<organism evidence="3 4">
    <name type="scientific">Thermomonospora curvata (strain ATCC 19995 / DSM 43183 / JCM 3096 / KCTC 9072 / NBRC 15933 / NCIMB 10081 / Henssen B9)</name>
    <dbReference type="NCBI Taxonomy" id="471852"/>
    <lineage>
        <taxon>Bacteria</taxon>
        <taxon>Bacillati</taxon>
        <taxon>Actinomycetota</taxon>
        <taxon>Actinomycetes</taxon>
        <taxon>Streptosporangiales</taxon>
        <taxon>Thermomonosporaceae</taxon>
        <taxon>Thermomonospora</taxon>
    </lineage>
</organism>
<reference evidence="3 4" key="1">
    <citation type="journal article" date="2011" name="Stand. Genomic Sci.">
        <title>Complete genome sequence of Thermomonospora curvata type strain (B9).</title>
        <authorList>
            <person name="Chertkov O."/>
            <person name="Sikorski J."/>
            <person name="Nolan M."/>
            <person name="Lapidus A."/>
            <person name="Lucas S."/>
            <person name="Del Rio T.G."/>
            <person name="Tice H."/>
            <person name="Cheng J.F."/>
            <person name="Goodwin L."/>
            <person name="Pitluck S."/>
            <person name="Liolios K."/>
            <person name="Ivanova N."/>
            <person name="Mavromatis K."/>
            <person name="Mikhailova N."/>
            <person name="Ovchinnikova G."/>
            <person name="Pati A."/>
            <person name="Chen A."/>
            <person name="Palaniappan K."/>
            <person name="Djao O.D."/>
            <person name="Land M."/>
            <person name="Hauser L."/>
            <person name="Chang Y.J."/>
            <person name="Jeffries C.D."/>
            <person name="Brettin T."/>
            <person name="Han C."/>
            <person name="Detter J.C."/>
            <person name="Rohde M."/>
            <person name="Goker M."/>
            <person name="Woyke T."/>
            <person name="Bristow J."/>
            <person name="Eisen J.A."/>
            <person name="Markowitz V."/>
            <person name="Hugenholtz P."/>
            <person name="Klenk H.P."/>
            <person name="Kyrpides N.C."/>
        </authorList>
    </citation>
    <scope>NUCLEOTIDE SEQUENCE [LARGE SCALE GENOMIC DNA]</scope>
    <source>
        <strain evidence="4">ATCC 19995 / DSM 43183 / JCM 3096 / KCTC 9072 / NBRC 15933 / NCIMB 10081 / Henssen B9</strain>
    </source>
</reference>
<protein>
    <submittedName>
        <fullName evidence="3">Activator of Hsp90 ATPase 1 family protein</fullName>
    </submittedName>
</protein>
<keyword evidence="4" id="KW-1185">Reference proteome</keyword>
<dbReference type="Gene3D" id="3.30.530.20">
    <property type="match status" value="1"/>
</dbReference>
<evidence type="ECO:0000259" key="2">
    <source>
        <dbReference type="Pfam" id="PF08327"/>
    </source>
</evidence>
<dbReference type="EMBL" id="CP001738">
    <property type="protein sequence ID" value="ACY97599.1"/>
    <property type="molecule type" value="Genomic_DNA"/>
</dbReference>
<accession>D1AEM4</accession>
<proteinExistence type="inferred from homology"/>
<dbReference type="Proteomes" id="UP000001918">
    <property type="component" value="Chromosome"/>
</dbReference>
<dbReference type="Pfam" id="PF08327">
    <property type="entry name" value="AHSA1"/>
    <property type="match status" value="1"/>
</dbReference>
<dbReference type="eggNOG" id="COG3832">
    <property type="taxonomic scope" value="Bacteria"/>
</dbReference>
<dbReference type="InterPro" id="IPR013538">
    <property type="entry name" value="ASHA1/2-like_C"/>
</dbReference>
<dbReference type="HOGENOM" id="CLU_108923_6_1_11"/>
<gene>
    <name evidence="3" type="ordered locus">Tcur_2032</name>
</gene>
<evidence type="ECO:0000313" key="3">
    <source>
        <dbReference type="EMBL" id="ACY97599.1"/>
    </source>
</evidence>
<dbReference type="STRING" id="471852.Tcur_2032"/>
<feature type="domain" description="Activator of Hsp90 ATPase homologue 1/2-like C-terminal" evidence="2">
    <location>
        <begin position="21"/>
        <end position="153"/>
    </location>
</feature>